<dbReference type="HOGENOM" id="CLU_559327_0_0_1"/>
<feature type="compositionally biased region" description="Polar residues" evidence="2">
    <location>
        <begin position="353"/>
        <end position="372"/>
    </location>
</feature>
<dbReference type="InParanoid" id="T1EY33"/>
<feature type="compositionally biased region" description="Basic and acidic residues" evidence="2">
    <location>
        <begin position="328"/>
        <end position="340"/>
    </location>
</feature>
<feature type="compositionally biased region" description="Polar residues" evidence="2">
    <location>
        <begin position="125"/>
        <end position="140"/>
    </location>
</feature>
<reference evidence="3 5" key="2">
    <citation type="journal article" date="2013" name="Nature">
        <title>Insights into bilaterian evolution from three spiralian genomes.</title>
        <authorList>
            <person name="Simakov O."/>
            <person name="Marletaz F."/>
            <person name="Cho S.J."/>
            <person name="Edsinger-Gonzales E."/>
            <person name="Havlak P."/>
            <person name="Hellsten U."/>
            <person name="Kuo D.H."/>
            <person name="Larsson T."/>
            <person name="Lv J."/>
            <person name="Arendt D."/>
            <person name="Savage R."/>
            <person name="Osoegawa K."/>
            <person name="de Jong P."/>
            <person name="Grimwood J."/>
            <person name="Chapman J.A."/>
            <person name="Shapiro H."/>
            <person name="Aerts A."/>
            <person name="Otillar R.P."/>
            <person name="Terry A.Y."/>
            <person name="Boore J.L."/>
            <person name="Grigoriev I.V."/>
            <person name="Lindberg D.R."/>
            <person name="Seaver E.C."/>
            <person name="Weisblat D.A."/>
            <person name="Putnam N.H."/>
            <person name="Rokhsar D.S."/>
        </authorList>
    </citation>
    <scope>NUCLEOTIDE SEQUENCE</scope>
</reference>
<reference evidence="5" key="1">
    <citation type="submission" date="2012-12" db="EMBL/GenBank/DDBJ databases">
        <authorList>
            <person name="Hellsten U."/>
            <person name="Grimwood J."/>
            <person name="Chapman J.A."/>
            <person name="Shapiro H."/>
            <person name="Aerts A."/>
            <person name="Otillar R.P."/>
            <person name="Terry A.Y."/>
            <person name="Boore J.L."/>
            <person name="Simakov O."/>
            <person name="Marletaz F."/>
            <person name="Cho S.-J."/>
            <person name="Edsinger-Gonzales E."/>
            <person name="Havlak P."/>
            <person name="Kuo D.-H."/>
            <person name="Larsson T."/>
            <person name="Lv J."/>
            <person name="Arendt D."/>
            <person name="Savage R."/>
            <person name="Osoegawa K."/>
            <person name="de Jong P."/>
            <person name="Lindberg D.R."/>
            <person name="Seaver E.C."/>
            <person name="Weisblat D.A."/>
            <person name="Putnam N.H."/>
            <person name="Grigoriev I.V."/>
            <person name="Rokhsar D.S."/>
        </authorList>
    </citation>
    <scope>NUCLEOTIDE SEQUENCE</scope>
</reference>
<feature type="region of interest" description="Disordered" evidence="2">
    <location>
        <begin position="248"/>
        <end position="274"/>
    </location>
</feature>
<dbReference type="Proteomes" id="UP000015101">
    <property type="component" value="Unassembled WGS sequence"/>
</dbReference>
<evidence type="ECO:0000256" key="1">
    <source>
        <dbReference type="SAM" id="Coils"/>
    </source>
</evidence>
<feature type="coiled-coil region" evidence="1">
    <location>
        <begin position="195"/>
        <end position="222"/>
    </location>
</feature>
<feature type="compositionally biased region" description="Basic and acidic residues" evidence="2">
    <location>
        <begin position="458"/>
        <end position="472"/>
    </location>
</feature>
<dbReference type="AlphaFoldDB" id="T1EY33"/>
<name>T1EY33_HELRO</name>
<dbReference type="EnsemblMetazoa" id="HelroT166402">
    <property type="protein sequence ID" value="HelroP166402"/>
    <property type="gene ID" value="HelroG166402"/>
</dbReference>
<dbReference type="RefSeq" id="XP_009031581.1">
    <property type="nucleotide sequence ID" value="XM_009033333.1"/>
</dbReference>
<evidence type="ECO:0000313" key="5">
    <source>
        <dbReference type="Proteomes" id="UP000015101"/>
    </source>
</evidence>
<dbReference type="EMBL" id="KB097753">
    <property type="protein sequence ID" value="ESN90698.1"/>
    <property type="molecule type" value="Genomic_DNA"/>
</dbReference>
<feature type="region of interest" description="Disordered" evidence="2">
    <location>
        <begin position="328"/>
        <end position="376"/>
    </location>
</feature>
<feature type="region of interest" description="Disordered" evidence="2">
    <location>
        <begin position="125"/>
        <end position="186"/>
    </location>
</feature>
<sequence>MESDLSTQSEQLLQRIFCDKLSESDRNLLQNWLTSKLTIERCGWKKKVQDSLKMVDQERNTNLEAHSFISRLHEEMKTFLTDNDLIEKYKSENGYLGSLEEIPNLRSFRLKAIYKMWKTISQTVSHQRIKSRNSNNSTSKENQDEPENVTDVTISIEGPDGKITQKPATPNIATDANKSNNNRYGRRSTICDSANMSLQLKIEKLKNENKQLKNYIENVSKNYQNLFFKYSQVVGEANKNNDEQAVTSAKPAKSSGNVEPVKSRQKQFATRRKEAFPKSLDIPSSGRELKNLVLERNFTISEVEKTGSVERCSRKILKERKLSERIEVKRMVHQQSEESSRSSSSRGNENKNETLNAPKNRPKYQQTNFDLSSESENDGLERRNRCLNHGCICSISDNMKQFERNNTKQSGQMIQESKNIKDFLKITSTSKPILPKDVGLFGTTRELTQNLMTKSKSKIIDSKGNETKNDKIKTKKRVKNKKEKVKNK</sequence>
<organism evidence="4 5">
    <name type="scientific">Helobdella robusta</name>
    <name type="common">Californian leech</name>
    <dbReference type="NCBI Taxonomy" id="6412"/>
    <lineage>
        <taxon>Eukaryota</taxon>
        <taxon>Metazoa</taxon>
        <taxon>Spiralia</taxon>
        <taxon>Lophotrochozoa</taxon>
        <taxon>Annelida</taxon>
        <taxon>Clitellata</taxon>
        <taxon>Hirudinea</taxon>
        <taxon>Rhynchobdellida</taxon>
        <taxon>Glossiphoniidae</taxon>
        <taxon>Helobdella</taxon>
    </lineage>
</organism>
<proteinExistence type="predicted"/>
<keyword evidence="5" id="KW-1185">Reference proteome</keyword>
<gene>
    <name evidence="4" type="primary">20201483</name>
    <name evidence="3" type="ORF">HELRODRAFT_166402</name>
</gene>
<dbReference type="GeneID" id="20201483"/>
<accession>T1EY33</accession>
<keyword evidence="1" id="KW-0175">Coiled coil</keyword>
<dbReference type="KEGG" id="hro:HELRODRAFT_166402"/>
<protein>
    <submittedName>
        <fullName evidence="3 4">Uncharacterized protein</fullName>
    </submittedName>
</protein>
<feature type="compositionally biased region" description="Basic residues" evidence="2">
    <location>
        <begin position="473"/>
        <end position="488"/>
    </location>
</feature>
<evidence type="ECO:0000313" key="3">
    <source>
        <dbReference type="EMBL" id="ESN90698.1"/>
    </source>
</evidence>
<dbReference type="CTD" id="20201483"/>
<feature type="compositionally biased region" description="Polar residues" evidence="2">
    <location>
        <begin position="166"/>
        <end position="183"/>
    </location>
</feature>
<reference evidence="4" key="3">
    <citation type="submission" date="2015-06" db="UniProtKB">
        <authorList>
            <consortium name="EnsemblMetazoa"/>
        </authorList>
    </citation>
    <scope>IDENTIFICATION</scope>
</reference>
<evidence type="ECO:0000313" key="4">
    <source>
        <dbReference type="EnsemblMetazoa" id="HelroP166402"/>
    </source>
</evidence>
<evidence type="ECO:0000256" key="2">
    <source>
        <dbReference type="SAM" id="MobiDB-lite"/>
    </source>
</evidence>
<feature type="region of interest" description="Disordered" evidence="2">
    <location>
        <begin position="452"/>
        <end position="488"/>
    </location>
</feature>
<dbReference type="EMBL" id="AMQM01002367">
    <property type="status" value="NOT_ANNOTATED_CDS"/>
    <property type="molecule type" value="Genomic_DNA"/>
</dbReference>